<dbReference type="AlphaFoldDB" id="A0A195D6Z6"/>
<evidence type="ECO:0000256" key="4">
    <source>
        <dbReference type="ARBA" id="ARBA00041531"/>
    </source>
</evidence>
<keyword evidence="6" id="KW-0378">Hydrolase</keyword>
<dbReference type="PANTHER" id="PTHR11075">
    <property type="entry name" value="PEPTIDE CHAIN RELEASE FACTOR"/>
    <property type="match status" value="1"/>
</dbReference>
<keyword evidence="7" id="KW-1185">Reference proteome</keyword>
<dbReference type="PANTHER" id="PTHR11075:SF54">
    <property type="entry name" value="LARGE RIBOSOMAL SUBUNIT PROTEIN ML62"/>
    <property type="match status" value="1"/>
</dbReference>
<dbReference type="GO" id="GO:0005762">
    <property type="term" value="C:mitochondrial large ribosomal subunit"/>
    <property type="evidence" value="ECO:0007669"/>
    <property type="project" value="TreeGrafter"/>
</dbReference>
<dbReference type="Gene3D" id="3.30.160.20">
    <property type="match status" value="1"/>
</dbReference>
<evidence type="ECO:0000259" key="5">
    <source>
        <dbReference type="Pfam" id="PF00472"/>
    </source>
</evidence>
<proteinExistence type="inferred from homology"/>
<protein>
    <recommendedName>
        <fullName evidence="3">Large ribosomal subunit protein mL62</fullName>
        <ecNumber evidence="1">3.1.1.29</ecNumber>
    </recommendedName>
    <alternativeName>
        <fullName evidence="4">Peptidyl-tRNA hydrolase ICT1, mitochondrial</fullName>
    </alternativeName>
</protein>
<dbReference type="GO" id="GO:0004045">
    <property type="term" value="F:peptidyl-tRNA hydrolase activity"/>
    <property type="evidence" value="ECO:0007669"/>
    <property type="project" value="UniProtKB-EC"/>
</dbReference>
<dbReference type="InterPro" id="IPR000352">
    <property type="entry name" value="Pep_chain_release_fac_I"/>
</dbReference>
<evidence type="ECO:0000256" key="3">
    <source>
        <dbReference type="ARBA" id="ARBA00039441"/>
    </source>
</evidence>
<dbReference type="InterPro" id="IPR052104">
    <property type="entry name" value="Mito_Release_Factor_mL62"/>
</dbReference>
<dbReference type="GO" id="GO:0016150">
    <property type="term" value="F:translation release factor activity, codon nonspecific"/>
    <property type="evidence" value="ECO:0007669"/>
    <property type="project" value="TreeGrafter"/>
</dbReference>
<evidence type="ECO:0000256" key="1">
    <source>
        <dbReference type="ARBA" id="ARBA00013260"/>
    </source>
</evidence>
<name>A0A195D6Z6_9HYME</name>
<feature type="domain" description="Prokaryotic-type class I peptide chain release factors" evidence="5">
    <location>
        <begin position="66"/>
        <end position="196"/>
    </location>
</feature>
<dbReference type="STRING" id="456900.A0A195D6Z6"/>
<evidence type="ECO:0000256" key="2">
    <source>
        <dbReference type="ARBA" id="ARBA00038225"/>
    </source>
</evidence>
<organism evidence="6 7">
    <name type="scientific">Cyphomyrmex costatus</name>
    <dbReference type="NCBI Taxonomy" id="456900"/>
    <lineage>
        <taxon>Eukaryota</taxon>
        <taxon>Metazoa</taxon>
        <taxon>Ecdysozoa</taxon>
        <taxon>Arthropoda</taxon>
        <taxon>Hexapoda</taxon>
        <taxon>Insecta</taxon>
        <taxon>Pterygota</taxon>
        <taxon>Neoptera</taxon>
        <taxon>Endopterygota</taxon>
        <taxon>Hymenoptera</taxon>
        <taxon>Apocrita</taxon>
        <taxon>Aculeata</taxon>
        <taxon>Formicoidea</taxon>
        <taxon>Formicidae</taxon>
        <taxon>Myrmicinae</taxon>
        <taxon>Cyphomyrmex</taxon>
    </lineage>
</organism>
<dbReference type="EC" id="3.1.1.29" evidence="1"/>
<comment type="similarity">
    <text evidence="2">Belongs to the prokaryotic/mitochondrial release factor family. Mitochondrion-specific ribosomal protein mL62 subfamily.</text>
</comment>
<evidence type="ECO:0000313" key="7">
    <source>
        <dbReference type="Proteomes" id="UP000078542"/>
    </source>
</evidence>
<sequence>MNLVRKQCLSKIFLQSNINRQNISYSLGRTSSFKSALSLENLYPKSKLKLHTPTFVSDPKAKFSGYIPLDKVKITYCSSSGPGGQNVNCVNTKVDLRFQIDSAIWLSEEIRTKIAEQYKNKINKDGYLIIKSDLTRSQHLNLADALEKLRVMIRTTLAVSTQPSPESEERKRKNLLKAARERLHEKRLHSQLKKNRQTPVAEF</sequence>
<dbReference type="FunFam" id="3.30.160.20:FF:000046">
    <property type="entry name" value="Peptidyl-tRNA hydrolase ICT1"/>
    <property type="match status" value="1"/>
</dbReference>
<dbReference type="EMBL" id="KQ976750">
    <property type="protein sequence ID" value="KYN08641.1"/>
    <property type="molecule type" value="Genomic_DNA"/>
</dbReference>
<accession>A0A195D6Z6</accession>
<dbReference type="OrthoDB" id="270639at2759"/>
<dbReference type="GO" id="GO:0070126">
    <property type="term" value="P:mitochondrial translational termination"/>
    <property type="evidence" value="ECO:0007669"/>
    <property type="project" value="TreeGrafter"/>
</dbReference>
<dbReference type="Pfam" id="PF00472">
    <property type="entry name" value="RF-1"/>
    <property type="match status" value="1"/>
</dbReference>
<dbReference type="KEGG" id="ccoa:108771978"/>
<reference evidence="6 7" key="1">
    <citation type="submission" date="2016-03" db="EMBL/GenBank/DDBJ databases">
        <title>Cyphomyrmex costatus WGS genome.</title>
        <authorList>
            <person name="Nygaard S."/>
            <person name="Hu H."/>
            <person name="Boomsma J."/>
            <person name="Zhang G."/>
        </authorList>
    </citation>
    <scope>NUCLEOTIDE SEQUENCE [LARGE SCALE GENOMIC DNA]</scope>
    <source>
        <strain evidence="6">MS0001</strain>
        <tissue evidence="6">Whole body</tissue>
    </source>
</reference>
<dbReference type="SUPFAM" id="SSF110916">
    <property type="entry name" value="Peptidyl-tRNA hydrolase domain-like"/>
    <property type="match status" value="1"/>
</dbReference>
<dbReference type="Proteomes" id="UP000078542">
    <property type="component" value="Unassembled WGS sequence"/>
</dbReference>
<gene>
    <name evidence="6" type="ORF">ALC62_00312</name>
</gene>
<evidence type="ECO:0000313" key="6">
    <source>
        <dbReference type="EMBL" id="KYN08641.1"/>
    </source>
</evidence>